<feature type="region of interest" description="Disordered" evidence="1">
    <location>
        <begin position="1"/>
        <end position="26"/>
    </location>
</feature>
<feature type="transmembrane region" description="Helical" evidence="2">
    <location>
        <begin position="395"/>
        <end position="411"/>
    </location>
</feature>
<feature type="transmembrane region" description="Helical" evidence="2">
    <location>
        <begin position="132"/>
        <end position="152"/>
    </location>
</feature>
<dbReference type="Pfam" id="PF06808">
    <property type="entry name" value="DctM"/>
    <property type="match status" value="1"/>
</dbReference>
<keyword evidence="5" id="KW-1185">Reference proteome</keyword>
<accession>A0A1V9AD61</accession>
<feature type="transmembrane region" description="Helical" evidence="2">
    <location>
        <begin position="102"/>
        <end position="120"/>
    </location>
</feature>
<evidence type="ECO:0000259" key="3">
    <source>
        <dbReference type="Pfam" id="PF06808"/>
    </source>
</evidence>
<organism evidence="4 5">
    <name type="scientific">Saccharomonospora piscinae</name>
    <dbReference type="NCBI Taxonomy" id="687388"/>
    <lineage>
        <taxon>Bacteria</taxon>
        <taxon>Bacillati</taxon>
        <taxon>Actinomycetota</taxon>
        <taxon>Actinomycetes</taxon>
        <taxon>Pseudonocardiales</taxon>
        <taxon>Pseudonocardiaceae</taxon>
        <taxon>Saccharomonospora</taxon>
    </lineage>
</organism>
<dbReference type="InterPro" id="IPR011853">
    <property type="entry name" value="TRAP_DctM-Dct_fused"/>
</dbReference>
<feature type="transmembrane region" description="Helical" evidence="2">
    <location>
        <begin position="470"/>
        <end position="489"/>
    </location>
</feature>
<comment type="caution">
    <text evidence="4">The sequence shown here is derived from an EMBL/GenBank/DDBJ whole genome shotgun (WGS) entry which is preliminary data.</text>
</comment>
<evidence type="ECO:0000313" key="4">
    <source>
        <dbReference type="EMBL" id="OQO95021.1"/>
    </source>
</evidence>
<dbReference type="AlphaFoldDB" id="A0A1V9AD61"/>
<feature type="transmembrane region" description="Helical" evidence="2">
    <location>
        <begin position="72"/>
        <end position="90"/>
    </location>
</feature>
<dbReference type="InterPro" id="IPR010656">
    <property type="entry name" value="DctM"/>
</dbReference>
<feature type="transmembrane region" description="Helical" evidence="2">
    <location>
        <begin position="47"/>
        <end position="66"/>
    </location>
</feature>
<feature type="transmembrane region" description="Helical" evidence="2">
    <location>
        <begin position="329"/>
        <end position="350"/>
    </location>
</feature>
<feature type="compositionally biased region" description="Polar residues" evidence="1">
    <location>
        <begin position="8"/>
        <end position="17"/>
    </location>
</feature>
<feature type="transmembrane region" description="Helical" evidence="2">
    <location>
        <begin position="292"/>
        <end position="317"/>
    </location>
</feature>
<dbReference type="EMBL" id="MWIH01000002">
    <property type="protein sequence ID" value="OQO95021.1"/>
    <property type="molecule type" value="Genomic_DNA"/>
</dbReference>
<dbReference type="PANTHER" id="PTHR43849:SF2">
    <property type="entry name" value="BLL3936 PROTEIN"/>
    <property type="match status" value="1"/>
</dbReference>
<gene>
    <name evidence="4" type="ORF">B1813_02885</name>
</gene>
<dbReference type="NCBIfam" id="TIGR02123">
    <property type="entry name" value="TRAP_fused"/>
    <property type="match status" value="1"/>
</dbReference>
<proteinExistence type="predicted"/>
<evidence type="ECO:0000256" key="1">
    <source>
        <dbReference type="SAM" id="MobiDB-lite"/>
    </source>
</evidence>
<name>A0A1V9AD61_SACPI</name>
<feature type="transmembrane region" description="Helical" evidence="2">
    <location>
        <begin position="432"/>
        <end position="450"/>
    </location>
</feature>
<feature type="transmembrane region" description="Helical" evidence="2">
    <location>
        <begin position="371"/>
        <end position="389"/>
    </location>
</feature>
<feature type="transmembrane region" description="Helical" evidence="2">
    <location>
        <begin position="582"/>
        <end position="606"/>
    </location>
</feature>
<feature type="region of interest" description="Disordered" evidence="1">
    <location>
        <begin position="652"/>
        <end position="671"/>
    </location>
</feature>
<keyword evidence="2" id="KW-0472">Membrane</keyword>
<dbReference type="STRING" id="1962155.B1813_02885"/>
<reference evidence="4 5" key="1">
    <citation type="submission" date="2017-02" db="EMBL/GenBank/DDBJ databases">
        <title>Draft genome of Saccharomonospora sp. 154.</title>
        <authorList>
            <person name="Alonso-Carmona G.S."/>
            <person name="De La Haba R."/>
            <person name="Vera-Gargallo B."/>
            <person name="Sandoval-Trujillo A.H."/>
            <person name="Ramirez-Duran N."/>
            <person name="Ventosa A."/>
        </authorList>
    </citation>
    <scope>NUCLEOTIDE SEQUENCE [LARGE SCALE GENOMIC DNA]</scope>
    <source>
        <strain evidence="4 5">LRS4.154</strain>
    </source>
</reference>
<dbReference type="RefSeq" id="WP_081190412.1">
    <property type="nucleotide sequence ID" value="NZ_MWIH01000002.1"/>
</dbReference>
<evidence type="ECO:0000256" key="2">
    <source>
        <dbReference type="SAM" id="Phobius"/>
    </source>
</evidence>
<feature type="domain" description="TRAP C4-dicarboxylate transport system permease DctM subunit" evidence="3">
    <location>
        <begin position="148"/>
        <end position="580"/>
    </location>
</feature>
<feature type="transmembrane region" description="Helical" evidence="2">
    <location>
        <begin position="552"/>
        <end position="570"/>
    </location>
</feature>
<feature type="transmembrane region" description="Helical" evidence="2">
    <location>
        <begin position="159"/>
        <end position="176"/>
    </location>
</feature>
<dbReference type="Proteomes" id="UP000192591">
    <property type="component" value="Unassembled WGS sequence"/>
</dbReference>
<sequence>MADDTAAPGSTTASEPGTATAEKEAREKAAAYDRESRYRTQLGPWKWVVAVLGTALTLFQLYTALFGTFTSIIQGAVHVGMALSLVYLLYPAHRAGASKPGVPPHDVLLCALALGANGYIVVNYEQLTTQSVVFGFETVDVVVAVAAIALILEATRRCVGLPIVVIAVAALAYGYYGPSMPIFSHPGFTFDALVSESVYSSTTVFGTPIQVSSTFIFLFLFFGVILVRTNIGKFFNDLAFGLTGRRTGGTAKAAVVASGLQGMVSGSSVANTVASGSFTIPMMKRAGFRPQVAGAAEAAASTGGQLVPPVMGAAVFIMAEYTGTPYNELILFAIVPAALYFLGVFCGVHFEARRTGVLGTPKDQLPVLRSLLTRLYLLAPLVVIIGLLLAGRSAANAALFGILTALLVSFLRADTRLSARQFARLFEDGARTALPVIAACATAGIIAGTVTRTGLGGKLAGGIVDLSMGSFALVLVLTMLACLLLGMGLPTTANYVVTATVAAPILVELGVPIVAAHFFVFYFGIVADITPPVCLAAYAGAGLARANPMRTGVTAVKLAIPGFLVPYVFVLEPQLLLQDVTVTGFAVTLLTAVVGIAAVSAGLIGYTPGGHPAWRFALVAGGLAGLYPEPLVSVAGLAMVAAVVVAHRLRRGGDRDGADQNGADRDAAVTP</sequence>
<dbReference type="PANTHER" id="PTHR43849">
    <property type="entry name" value="BLL3936 PROTEIN"/>
    <property type="match status" value="1"/>
</dbReference>
<evidence type="ECO:0000313" key="5">
    <source>
        <dbReference type="Proteomes" id="UP000192591"/>
    </source>
</evidence>
<feature type="transmembrane region" description="Helical" evidence="2">
    <location>
        <begin position="501"/>
        <end position="525"/>
    </location>
</feature>
<feature type="transmembrane region" description="Helical" evidence="2">
    <location>
        <begin position="626"/>
        <end position="646"/>
    </location>
</feature>
<keyword evidence="2" id="KW-1133">Transmembrane helix</keyword>
<keyword evidence="2" id="KW-0812">Transmembrane</keyword>
<protein>
    <submittedName>
        <fullName evidence="4">C4-dicarboxylate ABC transporter</fullName>
    </submittedName>
</protein>
<feature type="transmembrane region" description="Helical" evidence="2">
    <location>
        <begin position="209"/>
        <end position="227"/>
    </location>
</feature>